<evidence type="ECO:0000313" key="1">
    <source>
        <dbReference type="EMBL" id="KAL3690698.1"/>
    </source>
</evidence>
<reference evidence="1 2" key="1">
    <citation type="submission" date="2024-09" db="EMBL/GenBank/DDBJ databases">
        <title>Chromosome-scale assembly of Riccia sorocarpa.</title>
        <authorList>
            <person name="Paukszto L."/>
        </authorList>
    </citation>
    <scope>NUCLEOTIDE SEQUENCE [LARGE SCALE GENOMIC DNA]</scope>
    <source>
        <strain evidence="1">LP-2024</strain>
        <tissue evidence="1">Aerial parts of the thallus</tissue>
    </source>
</reference>
<dbReference type="Proteomes" id="UP001633002">
    <property type="component" value="Unassembled WGS sequence"/>
</dbReference>
<sequence>MVLDPRDSTGPSPLLKGVPLDLWTKVEQKWAMEDAFDKCMQQQGPRYTRQVIRGDRLDQARLDRIYISKDATWCNEGWGLSPDPVVAWELSWGRVRELFTEFRLEDRAKISSLKEKQDRLGDIRENLTKNSTAEELDTYGRLEKEVRETELLEAKNFKKKKPDSVDTEG</sequence>
<accession>A0ABD3HH25</accession>
<dbReference type="EMBL" id="JBJQOH010000003">
    <property type="protein sequence ID" value="KAL3690698.1"/>
    <property type="molecule type" value="Genomic_DNA"/>
</dbReference>
<name>A0ABD3HH25_9MARC</name>
<protein>
    <recommendedName>
        <fullName evidence="3">Transposase</fullName>
    </recommendedName>
</protein>
<evidence type="ECO:0000313" key="2">
    <source>
        <dbReference type="Proteomes" id="UP001633002"/>
    </source>
</evidence>
<organism evidence="1 2">
    <name type="scientific">Riccia sorocarpa</name>
    <dbReference type="NCBI Taxonomy" id="122646"/>
    <lineage>
        <taxon>Eukaryota</taxon>
        <taxon>Viridiplantae</taxon>
        <taxon>Streptophyta</taxon>
        <taxon>Embryophyta</taxon>
        <taxon>Marchantiophyta</taxon>
        <taxon>Marchantiopsida</taxon>
        <taxon>Marchantiidae</taxon>
        <taxon>Marchantiales</taxon>
        <taxon>Ricciaceae</taxon>
        <taxon>Riccia</taxon>
    </lineage>
</organism>
<keyword evidence="2" id="KW-1185">Reference proteome</keyword>
<proteinExistence type="predicted"/>
<evidence type="ECO:0008006" key="3">
    <source>
        <dbReference type="Google" id="ProtNLM"/>
    </source>
</evidence>
<gene>
    <name evidence="1" type="ORF">R1sor_004349</name>
</gene>
<dbReference type="AlphaFoldDB" id="A0ABD3HH25"/>
<comment type="caution">
    <text evidence="1">The sequence shown here is derived from an EMBL/GenBank/DDBJ whole genome shotgun (WGS) entry which is preliminary data.</text>
</comment>